<evidence type="ECO:0000256" key="1">
    <source>
        <dbReference type="SAM" id="MobiDB-lite"/>
    </source>
</evidence>
<keyword evidence="3" id="KW-1185">Reference proteome</keyword>
<sequence length="256" mass="27724">MRRGSEAAARGGMLARGPSAARRAEPGGGRGALWWPAARQVKQLAAIGNETFHEWAGGQLLDVDVQKSKWLRDRRPGQSSHALALIGLQLKPRPRLRLKNPRRARAHRLPPPFTRFRPPPARGAQSSTEQSAPAQPALAGRAPGRPPPREQTGREVCEAWPSFVGCYCPAIAVAIAPRPIAASVAAYALPMLTVPVTLLMKGPASWLAPAALGWRQLSWAVARARLPGRAGTFWWIMTGHSGRLSKAGVKGREKRR</sequence>
<feature type="compositionally biased region" description="Pro residues" evidence="1">
    <location>
        <begin position="109"/>
        <end position="121"/>
    </location>
</feature>
<reference evidence="2 3" key="1">
    <citation type="journal article" date="2021" name="Nat. Commun.">
        <title>Genetic determinants of endophytism in the Arabidopsis root mycobiome.</title>
        <authorList>
            <person name="Mesny F."/>
            <person name="Miyauchi S."/>
            <person name="Thiergart T."/>
            <person name="Pickel B."/>
            <person name="Atanasova L."/>
            <person name="Karlsson M."/>
            <person name="Huettel B."/>
            <person name="Barry K.W."/>
            <person name="Haridas S."/>
            <person name="Chen C."/>
            <person name="Bauer D."/>
            <person name="Andreopoulos W."/>
            <person name="Pangilinan J."/>
            <person name="LaButti K."/>
            <person name="Riley R."/>
            <person name="Lipzen A."/>
            <person name="Clum A."/>
            <person name="Drula E."/>
            <person name="Henrissat B."/>
            <person name="Kohler A."/>
            <person name="Grigoriev I.V."/>
            <person name="Martin F.M."/>
            <person name="Hacquard S."/>
        </authorList>
    </citation>
    <scope>NUCLEOTIDE SEQUENCE [LARGE SCALE GENOMIC DNA]</scope>
    <source>
        <strain evidence="2 3">MPI-SDFR-AT-0080</strain>
    </source>
</reference>
<gene>
    <name evidence="2" type="ORF">B0J12DRAFT_182679</name>
</gene>
<feature type="region of interest" description="Disordered" evidence="1">
    <location>
        <begin position="94"/>
        <end position="154"/>
    </location>
</feature>
<dbReference type="EMBL" id="JAGTJR010000020">
    <property type="protein sequence ID" value="KAH7044589.1"/>
    <property type="molecule type" value="Genomic_DNA"/>
</dbReference>
<dbReference type="Proteomes" id="UP000774617">
    <property type="component" value="Unassembled WGS sequence"/>
</dbReference>
<name>A0ABQ8G7I6_9PEZI</name>
<proteinExistence type="predicted"/>
<organism evidence="2 3">
    <name type="scientific">Macrophomina phaseolina</name>
    <dbReference type="NCBI Taxonomy" id="35725"/>
    <lineage>
        <taxon>Eukaryota</taxon>
        <taxon>Fungi</taxon>
        <taxon>Dikarya</taxon>
        <taxon>Ascomycota</taxon>
        <taxon>Pezizomycotina</taxon>
        <taxon>Dothideomycetes</taxon>
        <taxon>Dothideomycetes incertae sedis</taxon>
        <taxon>Botryosphaeriales</taxon>
        <taxon>Botryosphaeriaceae</taxon>
        <taxon>Macrophomina</taxon>
    </lineage>
</organism>
<accession>A0ABQ8G7I6</accession>
<protein>
    <submittedName>
        <fullName evidence="2">Uncharacterized protein</fullName>
    </submittedName>
</protein>
<comment type="caution">
    <text evidence="2">The sequence shown here is derived from an EMBL/GenBank/DDBJ whole genome shotgun (WGS) entry which is preliminary data.</text>
</comment>
<feature type="region of interest" description="Disordered" evidence="1">
    <location>
        <begin position="1"/>
        <end position="28"/>
    </location>
</feature>
<evidence type="ECO:0000313" key="3">
    <source>
        <dbReference type="Proteomes" id="UP000774617"/>
    </source>
</evidence>
<evidence type="ECO:0000313" key="2">
    <source>
        <dbReference type="EMBL" id="KAH7044589.1"/>
    </source>
</evidence>
<feature type="compositionally biased region" description="Low complexity" evidence="1">
    <location>
        <begin position="132"/>
        <end position="143"/>
    </location>
</feature>
<feature type="compositionally biased region" description="Basic residues" evidence="1">
    <location>
        <begin position="94"/>
        <end position="108"/>
    </location>
</feature>